<evidence type="ECO:0008006" key="4">
    <source>
        <dbReference type="Google" id="ProtNLM"/>
    </source>
</evidence>
<keyword evidence="1" id="KW-0472">Membrane</keyword>
<dbReference type="AlphaFoldDB" id="A0A3G6J5K5"/>
<proteinExistence type="predicted"/>
<evidence type="ECO:0000313" key="3">
    <source>
        <dbReference type="Proteomes" id="UP000269019"/>
    </source>
</evidence>
<feature type="transmembrane region" description="Helical" evidence="1">
    <location>
        <begin position="72"/>
        <end position="94"/>
    </location>
</feature>
<protein>
    <recommendedName>
        <fullName evidence="4">DUF485 domain-containing protein</fullName>
    </recommendedName>
</protein>
<reference evidence="2 3" key="1">
    <citation type="submission" date="2018-11" db="EMBL/GenBank/DDBJ databases">
        <authorList>
            <person name="Kleinhagauer T."/>
            <person name="Glaeser S.P."/>
            <person name="Spergser J."/>
            <person name="Ruckert C."/>
            <person name="Kaempfer P."/>
            <person name="Busse H.-J."/>
        </authorList>
    </citation>
    <scope>NUCLEOTIDE SEQUENCE [LARGE SCALE GENOMIC DNA]</scope>
    <source>
        <strain evidence="2 3">200CH</strain>
    </source>
</reference>
<dbReference type="InterPro" id="IPR007436">
    <property type="entry name" value="DUF485"/>
</dbReference>
<organism evidence="2 3">
    <name type="scientific">Corynebacterium choanae</name>
    <dbReference type="NCBI Taxonomy" id="1862358"/>
    <lineage>
        <taxon>Bacteria</taxon>
        <taxon>Bacillati</taxon>
        <taxon>Actinomycetota</taxon>
        <taxon>Actinomycetes</taxon>
        <taxon>Mycobacteriales</taxon>
        <taxon>Corynebacteriaceae</taxon>
        <taxon>Corynebacterium</taxon>
    </lineage>
</organism>
<dbReference type="RefSeq" id="WP_123926633.1">
    <property type="nucleotide sequence ID" value="NZ_CP033896.1"/>
</dbReference>
<dbReference type="PANTHER" id="PTHR38441:SF1">
    <property type="entry name" value="MEMBRANE PROTEIN"/>
    <property type="match status" value="1"/>
</dbReference>
<dbReference type="KEGG" id="ccho:CCHOA_03150"/>
<dbReference type="OrthoDB" id="3543412at2"/>
<name>A0A3G6J5K5_9CORY</name>
<dbReference type="PANTHER" id="PTHR38441">
    <property type="entry name" value="INTEGRAL MEMBRANE PROTEIN-RELATED"/>
    <property type="match status" value="1"/>
</dbReference>
<feature type="transmembrane region" description="Helical" evidence="1">
    <location>
        <begin position="38"/>
        <end position="60"/>
    </location>
</feature>
<dbReference type="Proteomes" id="UP000269019">
    <property type="component" value="Chromosome"/>
</dbReference>
<gene>
    <name evidence="2" type="ORF">CCHOA_03150</name>
</gene>
<sequence>MSAAPPPGVRRRQPTAAEFREMQHDPEFLDLKKSFRSFVFPMSIAFFLWYVLYILLAIYATDFMSKPLFGHVNVALIMGVLQFVTTFAITAIYIRFANASIEPKSTAIRTRMEG</sequence>
<dbReference type="EMBL" id="CP033896">
    <property type="protein sequence ID" value="AZA13043.1"/>
    <property type="molecule type" value="Genomic_DNA"/>
</dbReference>
<evidence type="ECO:0000256" key="1">
    <source>
        <dbReference type="SAM" id="Phobius"/>
    </source>
</evidence>
<keyword evidence="3" id="KW-1185">Reference proteome</keyword>
<dbReference type="Pfam" id="PF04341">
    <property type="entry name" value="DUF485"/>
    <property type="match status" value="1"/>
</dbReference>
<accession>A0A3G6J5K5</accession>
<keyword evidence="1" id="KW-1133">Transmembrane helix</keyword>
<evidence type="ECO:0000313" key="2">
    <source>
        <dbReference type="EMBL" id="AZA13043.1"/>
    </source>
</evidence>
<keyword evidence="1" id="KW-0812">Transmembrane</keyword>